<comment type="caution">
    <text evidence="2">The sequence shown here is derived from an EMBL/GenBank/DDBJ whole genome shotgun (WGS) entry which is preliminary data.</text>
</comment>
<feature type="region of interest" description="Disordered" evidence="1">
    <location>
        <begin position="68"/>
        <end position="97"/>
    </location>
</feature>
<reference evidence="2 3" key="1">
    <citation type="submission" date="2017-08" db="EMBL/GenBank/DDBJ databases">
        <title>Infants hospitalized years apart are colonized by the same room-sourced microbial strains.</title>
        <authorList>
            <person name="Brooks B."/>
            <person name="Olm M.R."/>
            <person name="Firek B.A."/>
            <person name="Baker R."/>
            <person name="Thomas B.C."/>
            <person name="Morowitz M.J."/>
            <person name="Banfield J.F."/>
        </authorList>
    </citation>
    <scope>NUCLEOTIDE SEQUENCE [LARGE SCALE GENOMIC DNA]</scope>
    <source>
        <strain evidence="2">S2_018_000_R2_101</strain>
    </source>
</reference>
<dbReference type="Proteomes" id="UP000249066">
    <property type="component" value="Unassembled WGS sequence"/>
</dbReference>
<evidence type="ECO:0000256" key="1">
    <source>
        <dbReference type="SAM" id="MobiDB-lite"/>
    </source>
</evidence>
<evidence type="ECO:0000313" key="3">
    <source>
        <dbReference type="Proteomes" id="UP000249066"/>
    </source>
</evidence>
<gene>
    <name evidence="2" type="ORF">DI623_07580</name>
</gene>
<name>A0A2W5AA42_9SPHN</name>
<sequence>MDKDAPMHRPHPFSALALLLALVACQQGKQAPLNPDEENLTASNATDPALAAALEDQIMVDPQLVGQSNRTSVKPGAQPLRGAVPSPGGGGPGKVEPGAMLAGKAMKAPPPAHTGPAAPPMTIGQRAALQARRSHGNCDPKVAYGAGWATRLPVEFPIFPRGELLEAAGSDSAGCALRVVSFTTDAPVPDVVDYYYTRARRAGFDAERVREGNADILAGTRGDDAYYIILNARQGGGSDVDLVVNNGKR</sequence>
<proteinExistence type="predicted"/>
<protein>
    <submittedName>
        <fullName evidence="2">Uncharacterized protein</fullName>
    </submittedName>
</protein>
<dbReference type="PROSITE" id="PS51257">
    <property type="entry name" value="PROKAR_LIPOPROTEIN"/>
    <property type="match status" value="1"/>
</dbReference>
<organism evidence="2 3">
    <name type="scientific">Sphingomonas sanxanigenens</name>
    <dbReference type="NCBI Taxonomy" id="397260"/>
    <lineage>
        <taxon>Bacteria</taxon>
        <taxon>Pseudomonadati</taxon>
        <taxon>Pseudomonadota</taxon>
        <taxon>Alphaproteobacteria</taxon>
        <taxon>Sphingomonadales</taxon>
        <taxon>Sphingomonadaceae</taxon>
        <taxon>Sphingomonas</taxon>
    </lineage>
</organism>
<dbReference type="EMBL" id="QFNN01000034">
    <property type="protein sequence ID" value="PZO90186.1"/>
    <property type="molecule type" value="Genomic_DNA"/>
</dbReference>
<evidence type="ECO:0000313" key="2">
    <source>
        <dbReference type="EMBL" id="PZO90186.1"/>
    </source>
</evidence>
<dbReference type="AlphaFoldDB" id="A0A2W5AA42"/>
<accession>A0A2W5AA42</accession>